<evidence type="ECO:0000313" key="3">
    <source>
        <dbReference type="Proteomes" id="UP000076625"/>
    </source>
</evidence>
<feature type="chain" id="PRO_5007842326" description="Zinc resistance-associated protein" evidence="1">
    <location>
        <begin position="24"/>
        <end position="125"/>
    </location>
</feature>
<sequence>MKLRAALIVPLLSFGLMSAAAQASPHHDARWQARQLAERIDHGVRTGKLTPHEARRLDARLDALQRERVRLWRDDGRLDRYERARLDRAYEALARDIWRQMHDGERRRVDHRDFHDYRDHDGRWR</sequence>
<dbReference type="EMBL" id="LQQU01000003">
    <property type="protein sequence ID" value="KZE35087.1"/>
    <property type="molecule type" value="Genomic_DNA"/>
</dbReference>
<protein>
    <recommendedName>
        <fullName evidence="4">Zinc resistance-associated protein</fullName>
    </recommendedName>
</protein>
<dbReference type="RefSeq" id="WP_066609508.1">
    <property type="nucleotide sequence ID" value="NZ_LQQU01000003.1"/>
</dbReference>
<dbReference type="Proteomes" id="UP000076625">
    <property type="component" value="Unassembled WGS sequence"/>
</dbReference>
<proteinExistence type="predicted"/>
<organism evidence="2 3">
    <name type="scientific">Crenobacter luteus</name>
    <dbReference type="NCBI Taxonomy" id="1452487"/>
    <lineage>
        <taxon>Bacteria</taxon>
        <taxon>Pseudomonadati</taxon>
        <taxon>Pseudomonadota</taxon>
        <taxon>Betaproteobacteria</taxon>
        <taxon>Neisseriales</taxon>
        <taxon>Neisseriaceae</taxon>
        <taxon>Crenobacter</taxon>
    </lineage>
</organism>
<evidence type="ECO:0000256" key="1">
    <source>
        <dbReference type="SAM" id="SignalP"/>
    </source>
</evidence>
<dbReference type="OrthoDB" id="8778120at2"/>
<dbReference type="AlphaFoldDB" id="A0A163DP47"/>
<reference evidence="3" key="1">
    <citation type="submission" date="2016-01" db="EMBL/GenBank/DDBJ databases">
        <title>Draft genome of Chromobacterium sp. F49.</title>
        <authorList>
            <person name="Hong K.W."/>
        </authorList>
    </citation>
    <scope>NUCLEOTIDE SEQUENCE [LARGE SCALE GENOMIC DNA]</scope>
    <source>
        <strain evidence="3">CN10</strain>
    </source>
</reference>
<comment type="caution">
    <text evidence="2">The sequence shown here is derived from an EMBL/GenBank/DDBJ whole genome shotgun (WGS) entry which is preliminary data.</text>
</comment>
<evidence type="ECO:0000313" key="2">
    <source>
        <dbReference type="EMBL" id="KZE35087.1"/>
    </source>
</evidence>
<feature type="signal peptide" evidence="1">
    <location>
        <begin position="1"/>
        <end position="23"/>
    </location>
</feature>
<keyword evidence="1" id="KW-0732">Signal</keyword>
<dbReference type="STRING" id="1452487.AVW16_04690"/>
<keyword evidence="3" id="KW-1185">Reference proteome</keyword>
<name>A0A163DP47_9NEIS</name>
<gene>
    <name evidence="2" type="ORF">AVW16_04690</name>
</gene>
<accession>A0A163DP47</accession>
<evidence type="ECO:0008006" key="4">
    <source>
        <dbReference type="Google" id="ProtNLM"/>
    </source>
</evidence>